<feature type="region of interest" description="Disordered" evidence="1">
    <location>
        <begin position="71"/>
        <end position="108"/>
    </location>
</feature>
<dbReference type="EMBL" id="HBEG01028541">
    <property type="protein sequence ID" value="CAD8365401.1"/>
    <property type="molecule type" value="Transcribed_RNA"/>
</dbReference>
<feature type="compositionally biased region" description="Low complexity" evidence="1">
    <location>
        <begin position="12"/>
        <end position="21"/>
    </location>
</feature>
<proteinExistence type="predicted"/>
<organism evidence="2">
    <name type="scientific">Pyrodinium bahamense</name>
    <dbReference type="NCBI Taxonomy" id="73915"/>
    <lineage>
        <taxon>Eukaryota</taxon>
        <taxon>Sar</taxon>
        <taxon>Alveolata</taxon>
        <taxon>Dinophyceae</taxon>
        <taxon>Gonyaulacales</taxon>
        <taxon>Pyrocystaceae</taxon>
        <taxon>Pyrodinium</taxon>
    </lineage>
</organism>
<gene>
    <name evidence="2" type="ORF">PBAH0796_LOCUS17367</name>
</gene>
<accession>A0A7S0FK49</accession>
<dbReference type="AlphaFoldDB" id="A0A7S0FK49"/>
<name>A0A7S0FK49_9DINO</name>
<protein>
    <submittedName>
        <fullName evidence="2">Uncharacterized protein</fullName>
    </submittedName>
</protein>
<feature type="region of interest" description="Disordered" evidence="1">
    <location>
        <begin position="1"/>
        <end position="48"/>
    </location>
</feature>
<evidence type="ECO:0000313" key="2">
    <source>
        <dbReference type="EMBL" id="CAD8365401.1"/>
    </source>
</evidence>
<feature type="compositionally biased region" description="Basic and acidic residues" evidence="1">
    <location>
        <begin position="35"/>
        <end position="48"/>
    </location>
</feature>
<sequence length="108" mass="11593">MERTLSPRFGYASPPALPGLAAGTGGPPPSLDWASRCEEAERQREEAERQLKAVRRELYLKQRQLDEAHAQLAARGDGAADGVPRQGRAAREPSSLLAACRAARGEAS</sequence>
<reference evidence="2" key="1">
    <citation type="submission" date="2021-01" db="EMBL/GenBank/DDBJ databases">
        <authorList>
            <person name="Corre E."/>
            <person name="Pelletier E."/>
            <person name="Niang G."/>
            <person name="Scheremetjew M."/>
            <person name="Finn R."/>
            <person name="Kale V."/>
            <person name="Holt S."/>
            <person name="Cochrane G."/>
            <person name="Meng A."/>
            <person name="Brown T."/>
            <person name="Cohen L."/>
        </authorList>
    </citation>
    <scope>NUCLEOTIDE SEQUENCE</scope>
    <source>
        <strain evidence="2">Pbaha01</strain>
    </source>
</reference>
<evidence type="ECO:0000256" key="1">
    <source>
        <dbReference type="SAM" id="MobiDB-lite"/>
    </source>
</evidence>